<sequence length="60" mass="7152">MEGYQAVDVQQNKAEVAKLWKTYKEEIDQEYNLGYLAGYTGQGHHDKWHFAYLLEKIWES</sequence>
<protein>
    <submittedName>
        <fullName evidence="1">Uncharacterized protein</fullName>
    </submittedName>
</protein>
<gene>
    <name evidence="1" type="ORF">C1H46_028632</name>
</gene>
<accession>A0A540LH68</accession>
<proteinExistence type="predicted"/>
<organism evidence="1 2">
    <name type="scientific">Malus baccata</name>
    <name type="common">Siberian crab apple</name>
    <name type="synonym">Pyrus baccata</name>
    <dbReference type="NCBI Taxonomy" id="106549"/>
    <lineage>
        <taxon>Eukaryota</taxon>
        <taxon>Viridiplantae</taxon>
        <taxon>Streptophyta</taxon>
        <taxon>Embryophyta</taxon>
        <taxon>Tracheophyta</taxon>
        <taxon>Spermatophyta</taxon>
        <taxon>Magnoliopsida</taxon>
        <taxon>eudicotyledons</taxon>
        <taxon>Gunneridae</taxon>
        <taxon>Pentapetalae</taxon>
        <taxon>rosids</taxon>
        <taxon>fabids</taxon>
        <taxon>Rosales</taxon>
        <taxon>Rosaceae</taxon>
        <taxon>Amygdaloideae</taxon>
        <taxon>Maleae</taxon>
        <taxon>Malus</taxon>
    </lineage>
</organism>
<comment type="caution">
    <text evidence="1">The sequence shown here is derived from an EMBL/GenBank/DDBJ whole genome shotgun (WGS) entry which is preliminary data.</text>
</comment>
<evidence type="ECO:0000313" key="1">
    <source>
        <dbReference type="EMBL" id="TQD85816.1"/>
    </source>
</evidence>
<reference evidence="1 2" key="1">
    <citation type="journal article" date="2019" name="G3 (Bethesda)">
        <title>Sequencing of a Wild Apple (Malus baccata) Genome Unravels the Differences Between Cultivated and Wild Apple Species Regarding Disease Resistance and Cold Tolerance.</title>
        <authorList>
            <person name="Chen X."/>
        </authorList>
    </citation>
    <scope>NUCLEOTIDE SEQUENCE [LARGE SCALE GENOMIC DNA]</scope>
    <source>
        <strain evidence="2">cv. Shandingzi</strain>
        <tissue evidence="1">Leaves</tissue>
    </source>
</reference>
<dbReference type="AlphaFoldDB" id="A0A540LH68"/>
<dbReference type="Proteomes" id="UP000315295">
    <property type="component" value="Unassembled WGS sequence"/>
</dbReference>
<name>A0A540LH68_MALBA</name>
<dbReference type="EMBL" id="VIEB01000586">
    <property type="protein sequence ID" value="TQD85816.1"/>
    <property type="molecule type" value="Genomic_DNA"/>
</dbReference>
<keyword evidence="2" id="KW-1185">Reference proteome</keyword>
<evidence type="ECO:0000313" key="2">
    <source>
        <dbReference type="Proteomes" id="UP000315295"/>
    </source>
</evidence>